<feature type="domain" description="DUF4097" evidence="1">
    <location>
        <begin position="101"/>
        <end position="255"/>
    </location>
</feature>
<keyword evidence="3" id="KW-1185">Reference proteome</keyword>
<evidence type="ECO:0000313" key="3">
    <source>
        <dbReference type="Proteomes" id="UP000011612"/>
    </source>
</evidence>
<dbReference type="AlphaFoldDB" id="M0I0K0"/>
<dbReference type="Pfam" id="PF13349">
    <property type="entry name" value="DUF4097"/>
    <property type="match status" value="1"/>
</dbReference>
<organism evidence="2 3">
    <name type="scientific">Haloferax elongans ATCC BAA-1513</name>
    <dbReference type="NCBI Taxonomy" id="1230453"/>
    <lineage>
        <taxon>Archaea</taxon>
        <taxon>Methanobacteriati</taxon>
        <taxon>Methanobacteriota</taxon>
        <taxon>Stenosarchaea group</taxon>
        <taxon>Halobacteria</taxon>
        <taxon>Halobacteriales</taxon>
        <taxon>Haloferacaceae</taxon>
        <taxon>Haloferax</taxon>
    </lineage>
</organism>
<dbReference type="PATRIC" id="fig|1230453.4.peg.95"/>
<comment type="caution">
    <text evidence="2">The sequence shown here is derived from an EMBL/GenBank/DDBJ whole genome shotgun (WGS) entry which is preliminary data.</text>
</comment>
<dbReference type="InterPro" id="IPR025164">
    <property type="entry name" value="Toastrack_DUF4097"/>
</dbReference>
<protein>
    <recommendedName>
        <fullName evidence="1">DUF4097 domain-containing protein</fullName>
    </recommendedName>
</protein>
<reference evidence="2 3" key="1">
    <citation type="journal article" date="2014" name="PLoS Genet.">
        <title>Phylogenetically driven sequencing of extremely halophilic archaea reveals strategies for static and dynamic osmo-response.</title>
        <authorList>
            <person name="Becker E.A."/>
            <person name="Seitzer P.M."/>
            <person name="Tritt A."/>
            <person name="Larsen D."/>
            <person name="Krusor M."/>
            <person name="Yao A.I."/>
            <person name="Wu D."/>
            <person name="Madern D."/>
            <person name="Eisen J.A."/>
            <person name="Darling A.E."/>
            <person name="Facciotti M.T."/>
        </authorList>
    </citation>
    <scope>NUCLEOTIDE SEQUENCE [LARGE SCALE GENOMIC DNA]</scope>
    <source>
        <strain evidence="2 3">ATCC BAA-1513</strain>
    </source>
</reference>
<proteinExistence type="predicted"/>
<sequence>MTSQLADEKSEEHTTDTFNETYNATEISVNTDVGSVSVTGADREAVELEIEQSGSVSSLDRTTLTVDKSDSTLNVTVNYEQTIMERFGLTDDSRPNSEIALTIPHELERAVLETENGAIDVRDIEATVTASSTNGEVGVDNVSKIAGLKSTNGNIDAVSKALADEALIETTNGDVTLETDALNGDVTFESTNGEIDYMLGDIVDATVTVSTTNGEIKFNSDRASVETQTDEELEAVVGEGTNDLHFETVNGDITIVD</sequence>
<dbReference type="STRING" id="1230453.C453_00515"/>
<gene>
    <name evidence="2" type="ORF">C453_00515</name>
</gene>
<dbReference type="EMBL" id="AOLK01000002">
    <property type="protein sequence ID" value="ELZ89513.1"/>
    <property type="molecule type" value="Genomic_DNA"/>
</dbReference>
<dbReference type="Proteomes" id="UP000011612">
    <property type="component" value="Unassembled WGS sequence"/>
</dbReference>
<evidence type="ECO:0000259" key="1">
    <source>
        <dbReference type="Pfam" id="PF13349"/>
    </source>
</evidence>
<name>M0I0K0_HALEO</name>
<evidence type="ECO:0000313" key="2">
    <source>
        <dbReference type="EMBL" id="ELZ89513.1"/>
    </source>
</evidence>
<accession>M0I0K0</accession>